<organism evidence="2 3">
    <name type="scientific">Amborella trichopoda</name>
    <dbReference type="NCBI Taxonomy" id="13333"/>
    <lineage>
        <taxon>Eukaryota</taxon>
        <taxon>Viridiplantae</taxon>
        <taxon>Streptophyta</taxon>
        <taxon>Embryophyta</taxon>
        <taxon>Tracheophyta</taxon>
        <taxon>Spermatophyta</taxon>
        <taxon>Magnoliopsida</taxon>
        <taxon>Amborellales</taxon>
        <taxon>Amborellaceae</taxon>
        <taxon>Amborella</taxon>
    </lineage>
</organism>
<keyword evidence="3" id="KW-1185">Reference proteome</keyword>
<keyword evidence="1" id="KW-0472">Membrane</keyword>
<dbReference type="Gramene" id="ERN14905">
    <property type="protein sequence ID" value="ERN14905"/>
    <property type="gene ID" value="AMTR_s00032p00177510"/>
</dbReference>
<dbReference type="Proteomes" id="UP000017836">
    <property type="component" value="Unassembled WGS sequence"/>
</dbReference>
<dbReference type="AlphaFoldDB" id="U5CY45"/>
<gene>
    <name evidence="2" type="ORF">AMTR_s00032p00177510</name>
</gene>
<keyword evidence="1" id="KW-0812">Transmembrane</keyword>
<keyword evidence="1" id="KW-1133">Transmembrane helix</keyword>
<accession>U5CY45</accession>
<proteinExistence type="predicted"/>
<name>U5CY45_AMBTC</name>
<dbReference type="HOGENOM" id="CLU_1940952_0_0_1"/>
<dbReference type="EMBL" id="KI392518">
    <property type="protein sequence ID" value="ERN14905.1"/>
    <property type="molecule type" value="Genomic_DNA"/>
</dbReference>
<evidence type="ECO:0000313" key="3">
    <source>
        <dbReference type="Proteomes" id="UP000017836"/>
    </source>
</evidence>
<protein>
    <recommendedName>
        <fullName evidence="4">PGG domain-containing protein</fullName>
    </recommendedName>
</protein>
<sequence>MTPSQETIRLLTSRSSPRRRLESVRIRDLEVHKSVIIELSVLTANITFQAGLNAYSNLGHDTSSSGSKRLLVNYYQLNHLFIVCNTVFIPWLLTTVRCKLLMRVMEGVTWLSISFIAMSVFIGISVLIKT</sequence>
<evidence type="ECO:0000256" key="1">
    <source>
        <dbReference type="SAM" id="Phobius"/>
    </source>
</evidence>
<reference evidence="3" key="1">
    <citation type="journal article" date="2013" name="Science">
        <title>The Amborella genome and the evolution of flowering plants.</title>
        <authorList>
            <consortium name="Amborella Genome Project"/>
        </authorList>
    </citation>
    <scope>NUCLEOTIDE SEQUENCE [LARGE SCALE GENOMIC DNA]</scope>
</reference>
<feature type="transmembrane region" description="Helical" evidence="1">
    <location>
        <begin position="108"/>
        <end position="128"/>
    </location>
</feature>
<evidence type="ECO:0008006" key="4">
    <source>
        <dbReference type="Google" id="ProtNLM"/>
    </source>
</evidence>
<evidence type="ECO:0000313" key="2">
    <source>
        <dbReference type="EMBL" id="ERN14905.1"/>
    </source>
</evidence>
<feature type="transmembrane region" description="Helical" evidence="1">
    <location>
        <begin position="75"/>
        <end position="96"/>
    </location>
</feature>